<evidence type="ECO:0008006" key="4">
    <source>
        <dbReference type="Google" id="ProtNLM"/>
    </source>
</evidence>
<keyword evidence="1" id="KW-0472">Membrane</keyword>
<sequence>MSHRFLSDDGDDSTGGDSHTAHCLTNPSYSDFFSLFACLALKDIMVLVLCITLCMMLLAVGVEELFVHLNRVSKTSHFWSSVLHAVEKELLVLGVISFLLFMFEQIFVGDGSHTLEELAELIEFVHLLLFFAFIVYYVFVSGVGYVCVRHLRRLKEFEEGEVLGHEYSREIEIGLLRKSVEEGGYFYWQRLHWEYYHFYRMKNIFLVSNASRPHPSIDMTFSNFRYSDYLESSTTHLFVKMIHVGWRIWATGIVVVGVFTGVFAILMYSHKPDSINLENQLDRMWLDGDATPPQRAVDNVFVINMMNIAAFILLIVSRAIYMTTNSETFLAKLEALSKQKPAISDMNDVSSDANTPMLESFPPHRRPDKPFKFDPFRRCSEPRPHEDPWTTVWFMKAPDLMIRVYQINILYFSFYASLFILTLRFANDWAWVFFVIYPVLVLFGMGYRLLPHYASLRFCGNLTLDSAVGSFGRGGTQSFDESH</sequence>
<feature type="transmembrane region" description="Helical" evidence="1">
    <location>
        <begin position="429"/>
        <end position="450"/>
    </location>
</feature>
<evidence type="ECO:0000313" key="2">
    <source>
        <dbReference type="EMBL" id="GMI01464.1"/>
    </source>
</evidence>
<dbReference type="EMBL" id="BRXW01000034">
    <property type="protein sequence ID" value="GMI01464.1"/>
    <property type="molecule type" value="Genomic_DNA"/>
</dbReference>
<feature type="transmembrane region" description="Helical" evidence="1">
    <location>
        <begin position="90"/>
        <end position="108"/>
    </location>
</feature>
<accession>A0A9W7F360</accession>
<keyword evidence="1" id="KW-1133">Transmembrane helix</keyword>
<dbReference type="AlphaFoldDB" id="A0A9W7F360"/>
<evidence type="ECO:0000313" key="3">
    <source>
        <dbReference type="Proteomes" id="UP001165122"/>
    </source>
</evidence>
<gene>
    <name evidence="2" type="ORF">TrLO_g4925</name>
</gene>
<feature type="transmembrane region" description="Helical" evidence="1">
    <location>
        <begin position="301"/>
        <end position="321"/>
    </location>
</feature>
<dbReference type="Proteomes" id="UP001165122">
    <property type="component" value="Unassembled WGS sequence"/>
</dbReference>
<feature type="transmembrane region" description="Helical" evidence="1">
    <location>
        <begin position="44"/>
        <end position="69"/>
    </location>
</feature>
<protein>
    <recommendedName>
        <fullName evidence="4">Transmembrane protein</fullName>
    </recommendedName>
</protein>
<evidence type="ECO:0000256" key="1">
    <source>
        <dbReference type="SAM" id="Phobius"/>
    </source>
</evidence>
<feature type="transmembrane region" description="Helical" evidence="1">
    <location>
        <begin position="248"/>
        <end position="268"/>
    </location>
</feature>
<organism evidence="2 3">
    <name type="scientific">Triparma laevis f. longispina</name>
    <dbReference type="NCBI Taxonomy" id="1714387"/>
    <lineage>
        <taxon>Eukaryota</taxon>
        <taxon>Sar</taxon>
        <taxon>Stramenopiles</taxon>
        <taxon>Ochrophyta</taxon>
        <taxon>Bolidophyceae</taxon>
        <taxon>Parmales</taxon>
        <taxon>Triparmaceae</taxon>
        <taxon>Triparma</taxon>
    </lineage>
</organism>
<keyword evidence="1" id="KW-0812">Transmembrane</keyword>
<reference evidence="3" key="1">
    <citation type="journal article" date="2023" name="Commun. Biol.">
        <title>Genome analysis of Parmales, the sister group of diatoms, reveals the evolutionary specialization of diatoms from phago-mixotrophs to photoautotrophs.</title>
        <authorList>
            <person name="Ban H."/>
            <person name="Sato S."/>
            <person name="Yoshikawa S."/>
            <person name="Yamada K."/>
            <person name="Nakamura Y."/>
            <person name="Ichinomiya M."/>
            <person name="Sato N."/>
            <person name="Blanc-Mathieu R."/>
            <person name="Endo H."/>
            <person name="Kuwata A."/>
            <person name="Ogata H."/>
        </authorList>
    </citation>
    <scope>NUCLEOTIDE SEQUENCE [LARGE SCALE GENOMIC DNA]</scope>
    <source>
        <strain evidence="3">NIES 3700</strain>
    </source>
</reference>
<proteinExistence type="predicted"/>
<dbReference type="OrthoDB" id="192595at2759"/>
<comment type="caution">
    <text evidence="2">The sequence shown here is derived from an EMBL/GenBank/DDBJ whole genome shotgun (WGS) entry which is preliminary data.</text>
</comment>
<feature type="transmembrane region" description="Helical" evidence="1">
    <location>
        <begin position="128"/>
        <end position="148"/>
    </location>
</feature>
<name>A0A9W7F360_9STRA</name>
<feature type="transmembrane region" description="Helical" evidence="1">
    <location>
        <begin position="404"/>
        <end position="423"/>
    </location>
</feature>
<keyword evidence="3" id="KW-1185">Reference proteome</keyword>